<dbReference type="Proteomes" id="UP000051236">
    <property type="component" value="Unassembled WGS sequence"/>
</dbReference>
<protein>
    <submittedName>
        <fullName evidence="7">PTS system protein</fullName>
    </submittedName>
</protein>
<accession>X0PD92</accession>
<reference evidence="7 8" key="1">
    <citation type="journal article" date="2015" name="Genome Announc.">
        <title>Expanding the biotechnology potential of lactobacilli through comparative genomics of 213 strains and associated genera.</title>
        <authorList>
            <person name="Sun Z."/>
            <person name="Harris H.M."/>
            <person name="McCann A."/>
            <person name="Guo C."/>
            <person name="Argimon S."/>
            <person name="Zhang W."/>
            <person name="Yang X."/>
            <person name="Jeffery I.B."/>
            <person name="Cooney J.C."/>
            <person name="Kagawa T.F."/>
            <person name="Liu W."/>
            <person name="Song Y."/>
            <person name="Salvetti E."/>
            <person name="Wrobel A."/>
            <person name="Rasinkangas P."/>
            <person name="Parkhill J."/>
            <person name="Rea M.C."/>
            <person name="O'Sullivan O."/>
            <person name="Ritari J."/>
            <person name="Douillard F.P."/>
            <person name="Paul Ross R."/>
            <person name="Yang R."/>
            <person name="Briner A.E."/>
            <person name="Felis G.E."/>
            <person name="de Vos W.M."/>
            <person name="Barrangou R."/>
            <person name="Klaenhammer T.R."/>
            <person name="Caufield P.W."/>
            <person name="Cui Y."/>
            <person name="Zhang H."/>
            <person name="O'Toole P.W."/>
        </authorList>
    </citation>
    <scope>NUCLEOTIDE SEQUENCE [LARGE SCALE GENOMIC DNA]</scope>
    <source>
        <strain evidence="7 8">DSM 18527</strain>
    </source>
</reference>
<evidence type="ECO:0000256" key="3">
    <source>
        <dbReference type="ARBA" id="ARBA00022597"/>
    </source>
</evidence>
<sequence length="149" mass="15968">MDATIFNQDHILLDTTSTTQAEAFQAIADLAASLGYVSDAKAYAAGLKEREAGATTGFKDGFAIPHSNDASILKPGLFLVKFSHPIEWAALDNQPVTVALALTIPKDGGKEHLKLLSQIARKLMNAEFRTTIQNETDAVALASSVNRIQ</sequence>
<keyword evidence="1" id="KW-0813">Transport</keyword>
<dbReference type="NCBIfam" id="TIGR00848">
    <property type="entry name" value="fruA"/>
    <property type="match status" value="1"/>
</dbReference>
<evidence type="ECO:0000256" key="4">
    <source>
        <dbReference type="ARBA" id="ARBA00022679"/>
    </source>
</evidence>
<dbReference type="InterPro" id="IPR004715">
    <property type="entry name" value="PTS_IIA_fruc"/>
</dbReference>
<dbReference type="PANTHER" id="PTHR47738">
    <property type="entry name" value="PTS SYSTEM FRUCTOSE-LIKE EIIA COMPONENT-RELATED"/>
    <property type="match status" value="1"/>
</dbReference>
<dbReference type="RefSeq" id="WP_035451255.1">
    <property type="nucleotide sequence ID" value="NZ_AZGA01000020.1"/>
</dbReference>
<dbReference type="SUPFAM" id="SSF55804">
    <property type="entry name" value="Phoshotransferase/anion transport protein"/>
    <property type="match status" value="1"/>
</dbReference>
<dbReference type="PATRIC" id="fig|1423734.3.peg.2085"/>
<keyword evidence="8" id="KW-1185">Reference proteome</keyword>
<evidence type="ECO:0000256" key="5">
    <source>
        <dbReference type="ARBA" id="ARBA00022683"/>
    </source>
</evidence>
<keyword evidence="2" id="KW-0597">Phosphoprotein</keyword>
<proteinExistence type="predicted"/>
<keyword evidence="3" id="KW-0762">Sugar transport</keyword>
<dbReference type="Gene3D" id="3.40.930.10">
    <property type="entry name" value="Mannitol-specific EII, Chain A"/>
    <property type="match status" value="1"/>
</dbReference>
<dbReference type="GO" id="GO:0016020">
    <property type="term" value="C:membrane"/>
    <property type="evidence" value="ECO:0007669"/>
    <property type="project" value="InterPro"/>
</dbReference>
<evidence type="ECO:0000259" key="6">
    <source>
        <dbReference type="PROSITE" id="PS51094"/>
    </source>
</evidence>
<evidence type="ECO:0000256" key="1">
    <source>
        <dbReference type="ARBA" id="ARBA00022448"/>
    </source>
</evidence>
<dbReference type="GO" id="GO:0009401">
    <property type="term" value="P:phosphoenolpyruvate-dependent sugar phosphotransferase system"/>
    <property type="evidence" value="ECO:0007669"/>
    <property type="project" value="UniProtKB-KW"/>
</dbReference>
<dbReference type="OrthoDB" id="95460at2"/>
<dbReference type="STRING" id="1423734.FC83_GL002062"/>
<evidence type="ECO:0000256" key="2">
    <source>
        <dbReference type="ARBA" id="ARBA00022553"/>
    </source>
</evidence>
<name>X0PD92_9LACO</name>
<keyword evidence="4" id="KW-0808">Transferase</keyword>
<evidence type="ECO:0000313" key="8">
    <source>
        <dbReference type="Proteomes" id="UP000051236"/>
    </source>
</evidence>
<dbReference type="Pfam" id="PF00359">
    <property type="entry name" value="PTS_EIIA_2"/>
    <property type="match status" value="1"/>
</dbReference>
<organism evidence="7 8">
    <name type="scientific">Agrilactobacillus composti DSM 18527 = JCM 14202</name>
    <dbReference type="NCBI Taxonomy" id="1423734"/>
    <lineage>
        <taxon>Bacteria</taxon>
        <taxon>Bacillati</taxon>
        <taxon>Bacillota</taxon>
        <taxon>Bacilli</taxon>
        <taxon>Lactobacillales</taxon>
        <taxon>Lactobacillaceae</taxon>
        <taxon>Agrilactobacillus</taxon>
    </lineage>
</organism>
<dbReference type="GO" id="GO:0008982">
    <property type="term" value="F:protein-N(PI)-phosphohistidine-sugar phosphotransferase activity"/>
    <property type="evidence" value="ECO:0007669"/>
    <property type="project" value="InterPro"/>
</dbReference>
<comment type="caution">
    <text evidence="7">The sequence shown here is derived from an EMBL/GenBank/DDBJ whole genome shotgun (WGS) entry which is preliminary data.</text>
</comment>
<dbReference type="PANTHER" id="PTHR47738:SF2">
    <property type="entry name" value="PTS SYSTEM FRUCTOSE-LIKE EIIA COMPONENT"/>
    <property type="match status" value="1"/>
</dbReference>
<gene>
    <name evidence="7" type="ORF">FC83_GL002062</name>
</gene>
<dbReference type="CDD" id="cd00211">
    <property type="entry name" value="PTS_IIA_fru"/>
    <property type="match status" value="1"/>
</dbReference>
<feature type="domain" description="PTS EIIA type-2" evidence="6">
    <location>
        <begin position="4"/>
        <end position="148"/>
    </location>
</feature>
<dbReference type="InterPro" id="IPR002178">
    <property type="entry name" value="PTS_EIIA_type-2_dom"/>
</dbReference>
<dbReference type="PROSITE" id="PS51094">
    <property type="entry name" value="PTS_EIIA_TYPE_2"/>
    <property type="match status" value="1"/>
</dbReference>
<dbReference type="InterPro" id="IPR051541">
    <property type="entry name" value="PTS_SugarTrans_NitroReg"/>
</dbReference>
<evidence type="ECO:0000313" key="7">
    <source>
        <dbReference type="EMBL" id="KRM34922.1"/>
    </source>
</evidence>
<dbReference type="AlphaFoldDB" id="X0PD92"/>
<dbReference type="InterPro" id="IPR016152">
    <property type="entry name" value="PTrfase/Anion_transptr"/>
</dbReference>
<dbReference type="EMBL" id="AZGA01000020">
    <property type="protein sequence ID" value="KRM34922.1"/>
    <property type="molecule type" value="Genomic_DNA"/>
</dbReference>
<dbReference type="eggNOG" id="COG1762">
    <property type="taxonomic scope" value="Bacteria"/>
</dbReference>
<keyword evidence="5" id="KW-0598">Phosphotransferase system</keyword>